<evidence type="ECO:0000313" key="2">
    <source>
        <dbReference type="EMBL" id="PFX12987.1"/>
    </source>
</evidence>
<evidence type="ECO:0000313" key="3">
    <source>
        <dbReference type="Proteomes" id="UP000225706"/>
    </source>
</evidence>
<dbReference type="OrthoDB" id="5983483at2759"/>
<accession>A0A2B4R9E8</accession>
<dbReference type="Proteomes" id="UP000225706">
    <property type="component" value="Unassembled WGS sequence"/>
</dbReference>
<dbReference type="EMBL" id="LSMT01001106">
    <property type="protein sequence ID" value="PFX12987.1"/>
    <property type="molecule type" value="Genomic_DNA"/>
</dbReference>
<sequence>MPHKYAKEKSTRSTKTPLGIISKSENVIEEMISILHQFHTYLPKTDEMEFDSQIFTGDQLTVERAVNMITSVSNGFTPEDTLEGITIQIADWHAGVKILE</sequence>
<feature type="non-terminal residue" evidence="2">
    <location>
        <position position="100"/>
    </location>
</feature>
<organism evidence="2 3">
    <name type="scientific">Stylophora pistillata</name>
    <name type="common">Smooth cauliflower coral</name>
    <dbReference type="NCBI Taxonomy" id="50429"/>
    <lineage>
        <taxon>Eukaryota</taxon>
        <taxon>Metazoa</taxon>
        <taxon>Cnidaria</taxon>
        <taxon>Anthozoa</taxon>
        <taxon>Hexacorallia</taxon>
        <taxon>Scleractinia</taxon>
        <taxon>Astrocoeniina</taxon>
        <taxon>Pocilloporidae</taxon>
        <taxon>Stylophora</taxon>
    </lineage>
</organism>
<gene>
    <name evidence="2" type="ORF">AWC38_SpisGene22972</name>
</gene>
<comment type="caution">
    <text evidence="2">The sequence shown here is derived from an EMBL/GenBank/DDBJ whole genome shotgun (WGS) entry which is preliminary data.</text>
</comment>
<protein>
    <recommendedName>
        <fullName evidence="1">DUF6589 domain-containing protein</fullName>
    </recommendedName>
</protein>
<dbReference type="Pfam" id="PF20231">
    <property type="entry name" value="DUF6589"/>
    <property type="match status" value="1"/>
</dbReference>
<keyword evidence="3" id="KW-1185">Reference proteome</keyword>
<proteinExistence type="predicted"/>
<evidence type="ECO:0000259" key="1">
    <source>
        <dbReference type="Pfam" id="PF20231"/>
    </source>
</evidence>
<reference evidence="3" key="1">
    <citation type="journal article" date="2017" name="bioRxiv">
        <title>Comparative analysis of the genomes of Stylophora pistillata and Acropora digitifera provides evidence for extensive differences between species of corals.</title>
        <authorList>
            <person name="Voolstra C.R."/>
            <person name="Li Y."/>
            <person name="Liew Y.J."/>
            <person name="Baumgarten S."/>
            <person name="Zoccola D."/>
            <person name="Flot J.-F."/>
            <person name="Tambutte S."/>
            <person name="Allemand D."/>
            <person name="Aranda M."/>
        </authorList>
    </citation>
    <scope>NUCLEOTIDE SEQUENCE [LARGE SCALE GENOMIC DNA]</scope>
</reference>
<dbReference type="InterPro" id="IPR046496">
    <property type="entry name" value="DUF6589"/>
</dbReference>
<feature type="domain" description="DUF6589" evidence="1">
    <location>
        <begin position="13"/>
        <end position="97"/>
    </location>
</feature>
<name>A0A2B4R9E8_STYPI</name>
<dbReference type="AlphaFoldDB" id="A0A2B4R9E8"/>